<evidence type="ECO:0000313" key="1">
    <source>
        <dbReference type="EMBL" id="QLG02345.1"/>
    </source>
</evidence>
<protein>
    <submittedName>
        <fullName evidence="1">Uncharacterized protein</fullName>
    </submittedName>
</protein>
<accession>A0A7D5JPY4</accession>
<geneLocation type="plasmid" evidence="1">
    <name>pHNWH61-1</name>
</geneLocation>
<sequence>MNALMVPGVALPAKDLKKLFKSVSLIAFSRHGQRHNYRLIPSRIRLIMKYRPAQRQCPGCLT</sequence>
<keyword evidence="1" id="KW-0614">Plasmid</keyword>
<name>A0A7D5JPY4_KLEPN</name>
<proteinExistence type="predicted"/>
<dbReference type="AlphaFoldDB" id="A0A7D5JPY4"/>
<reference evidence="1" key="1">
    <citation type="submission" date="2019-06" db="EMBL/GenBank/DDBJ databases">
        <authorList>
            <person name="Yang Q."/>
            <person name="Gao X."/>
            <person name="Lv L."/>
            <person name="Wan M."/>
            <person name="Liu J."/>
        </authorList>
    </citation>
    <scope>NUCLEOTIDE SEQUENCE</scope>
    <source>
        <strain evidence="1">WH61</strain>
        <plasmid evidence="1">pHNWH61-1</plasmid>
    </source>
</reference>
<organism evidence="1">
    <name type="scientific">Klebsiella pneumoniae</name>
    <dbReference type="NCBI Taxonomy" id="573"/>
    <lineage>
        <taxon>Bacteria</taxon>
        <taxon>Pseudomonadati</taxon>
        <taxon>Pseudomonadota</taxon>
        <taxon>Gammaproteobacteria</taxon>
        <taxon>Enterobacterales</taxon>
        <taxon>Enterobacteriaceae</taxon>
        <taxon>Klebsiella/Raoultella group</taxon>
        <taxon>Klebsiella</taxon>
        <taxon>Klebsiella pneumoniae complex</taxon>
    </lineage>
</organism>
<dbReference type="EMBL" id="MN099026">
    <property type="protein sequence ID" value="QLG02345.1"/>
    <property type="molecule type" value="Genomic_DNA"/>
</dbReference>